<gene>
    <name evidence="2" type="ORF">SAMN05444340_11583</name>
</gene>
<dbReference type="PANTHER" id="PTHR43415">
    <property type="entry name" value="SPERMIDINE N(1)-ACETYLTRANSFERASE"/>
    <property type="match status" value="1"/>
</dbReference>
<dbReference type="STRING" id="321339.SAMN05444340_11583"/>
<feature type="domain" description="N-acetyltransferase" evidence="1">
    <location>
        <begin position="9"/>
        <end position="165"/>
    </location>
</feature>
<evidence type="ECO:0000313" key="2">
    <source>
        <dbReference type="EMBL" id="SDY71004.1"/>
    </source>
</evidence>
<proteinExistence type="predicted"/>
<keyword evidence="3" id="KW-1185">Reference proteome</keyword>
<dbReference type="PROSITE" id="PS51186">
    <property type="entry name" value="GNAT"/>
    <property type="match status" value="1"/>
</dbReference>
<name>A0A1H3M3Y1_9RHOB</name>
<accession>A0A1H3M3Y1</accession>
<dbReference type="Pfam" id="PF00583">
    <property type="entry name" value="Acetyltransf_1"/>
    <property type="match status" value="1"/>
</dbReference>
<protein>
    <submittedName>
        <fullName evidence="2">Acetyltransferase (GNAT) family protein</fullName>
    </submittedName>
</protein>
<dbReference type="EMBL" id="FNPF01000015">
    <property type="protein sequence ID" value="SDY71004.1"/>
    <property type="molecule type" value="Genomic_DNA"/>
</dbReference>
<dbReference type="InterPro" id="IPR000182">
    <property type="entry name" value="GNAT_dom"/>
</dbReference>
<organism evidence="2 3">
    <name type="scientific">Citreimonas salinaria</name>
    <dbReference type="NCBI Taxonomy" id="321339"/>
    <lineage>
        <taxon>Bacteria</taxon>
        <taxon>Pseudomonadati</taxon>
        <taxon>Pseudomonadota</taxon>
        <taxon>Alphaproteobacteria</taxon>
        <taxon>Rhodobacterales</taxon>
        <taxon>Roseobacteraceae</taxon>
        <taxon>Citreimonas</taxon>
    </lineage>
</organism>
<dbReference type="Gene3D" id="3.40.630.30">
    <property type="match status" value="1"/>
</dbReference>
<reference evidence="2 3" key="1">
    <citation type="submission" date="2016-10" db="EMBL/GenBank/DDBJ databases">
        <authorList>
            <person name="de Groot N.N."/>
        </authorList>
    </citation>
    <scope>NUCLEOTIDE SEQUENCE [LARGE SCALE GENOMIC DNA]</scope>
    <source>
        <strain evidence="2 3">DSM 26880</strain>
    </source>
</reference>
<keyword evidence="2" id="KW-0808">Transferase</keyword>
<dbReference type="AlphaFoldDB" id="A0A1H3M3Y1"/>
<sequence>MTAVTLDASGLRLRSTDIADLTFVREAESAPENRAFVGQWTEAEHAACMDDADCRHLVIEDPRNGELLGYVVLQGLRDPSRAMLLRRLVVARKGRGAGPRAVEAVIRHCFDDCGLHRLWLEVREDNPAARRIYERFGFVTEGRQRESVKVGESYVDTLWMSMLENEYAARSRSASKIAPRWSDLR</sequence>
<dbReference type="InterPro" id="IPR016181">
    <property type="entry name" value="Acyl_CoA_acyltransferase"/>
</dbReference>
<dbReference type="GO" id="GO:0016747">
    <property type="term" value="F:acyltransferase activity, transferring groups other than amino-acyl groups"/>
    <property type="evidence" value="ECO:0007669"/>
    <property type="project" value="InterPro"/>
</dbReference>
<dbReference type="CDD" id="cd04301">
    <property type="entry name" value="NAT_SF"/>
    <property type="match status" value="1"/>
</dbReference>
<dbReference type="Proteomes" id="UP000199286">
    <property type="component" value="Unassembled WGS sequence"/>
</dbReference>
<dbReference type="RefSeq" id="WP_177177950.1">
    <property type="nucleotide sequence ID" value="NZ_FNPF01000015.1"/>
</dbReference>
<dbReference type="PANTHER" id="PTHR43415:SF3">
    <property type="entry name" value="GNAT-FAMILY ACETYLTRANSFERASE"/>
    <property type="match status" value="1"/>
</dbReference>
<dbReference type="SUPFAM" id="SSF55729">
    <property type="entry name" value="Acyl-CoA N-acyltransferases (Nat)"/>
    <property type="match status" value="1"/>
</dbReference>
<evidence type="ECO:0000313" key="3">
    <source>
        <dbReference type="Proteomes" id="UP000199286"/>
    </source>
</evidence>
<evidence type="ECO:0000259" key="1">
    <source>
        <dbReference type="PROSITE" id="PS51186"/>
    </source>
</evidence>